<sequence>MNRKRLAALAEWLEQGAPGIAFNMYCVREPIAQVLGPDGDPLDAEMVRRQIAEKSLTHSDLCCGLEGATVQVFDPGFPLYAPELSFLVQDHALALLDLPRMDKGPQWDCAHDLFDPTHAPENCRPETAAQAVWRLYSGADPWPAIV</sequence>
<protein>
    <submittedName>
        <fullName evidence="1">Uncharacterized protein</fullName>
    </submittedName>
</protein>
<dbReference type="EMBL" id="FNNB01000011">
    <property type="protein sequence ID" value="SDX67002.1"/>
    <property type="molecule type" value="Genomic_DNA"/>
</dbReference>
<proteinExistence type="predicted"/>
<gene>
    <name evidence="1" type="ORF">SAMN04488041_11136</name>
</gene>
<dbReference type="RefSeq" id="WP_074637623.1">
    <property type="nucleotide sequence ID" value="NZ_FNNB01000011.1"/>
</dbReference>
<name>A0A1H3DKG6_9RHOB</name>
<reference evidence="2" key="1">
    <citation type="submission" date="2016-10" db="EMBL/GenBank/DDBJ databases">
        <authorList>
            <person name="Varghese N."/>
            <person name="Submissions S."/>
        </authorList>
    </citation>
    <scope>NUCLEOTIDE SEQUENCE [LARGE SCALE GENOMIC DNA]</scope>
    <source>
        <strain evidence="2">DSM 10014</strain>
    </source>
</reference>
<evidence type="ECO:0000313" key="2">
    <source>
        <dbReference type="Proteomes" id="UP000183076"/>
    </source>
</evidence>
<evidence type="ECO:0000313" key="1">
    <source>
        <dbReference type="EMBL" id="SDX67002.1"/>
    </source>
</evidence>
<dbReference type="STRING" id="60137.SAMN04488041_11136"/>
<dbReference type="AlphaFoldDB" id="A0A1H3DKG6"/>
<accession>A0A1H3DKG6</accession>
<organism evidence="1 2">
    <name type="scientific">Sulfitobacter pontiacus</name>
    <dbReference type="NCBI Taxonomy" id="60137"/>
    <lineage>
        <taxon>Bacteria</taxon>
        <taxon>Pseudomonadati</taxon>
        <taxon>Pseudomonadota</taxon>
        <taxon>Alphaproteobacteria</taxon>
        <taxon>Rhodobacterales</taxon>
        <taxon>Roseobacteraceae</taxon>
        <taxon>Sulfitobacter</taxon>
    </lineage>
</organism>
<dbReference type="Proteomes" id="UP000183076">
    <property type="component" value="Unassembled WGS sequence"/>
</dbReference>